<reference evidence="2 3" key="1">
    <citation type="journal article" date="2019" name="J. Ind. Microbiol. Biotechnol.">
        <title>The complete genomic sequence of Streptomyces spectabilis NRRL-2792 and identification of secondary metabolite biosynthetic gene clusters.</title>
        <authorList>
            <person name="Sinha A."/>
            <person name="Phillips-Salemka S."/>
            <person name="Niraula T.A."/>
            <person name="Short K.A."/>
            <person name="Niraula N.P."/>
        </authorList>
    </citation>
    <scope>NUCLEOTIDE SEQUENCE [LARGE SCALE GENOMIC DNA]</scope>
    <source>
        <strain evidence="2 3">NRRL 2792</strain>
    </source>
</reference>
<sequence length="249" mass="27053">MVETLAVVFGVAVLAGGAVVIKYWYWPPDPDDEPREDVAEYISMMVGVLYALVLGLALVTVWDSRSAAEGYVQSEAGAAHQVWLLAEGLPPQQAERLRTGVDTYVHHVVATEWPAMTRGNPLGKRGWELLNQVRAAAEVPADANPAQQVTALEATAQLSKLDDARRGREAAVESGLSPVLWFGLFVGGTLTVAFMFLFGVQRSLTHVVMVMGLSALIAFVVLLIYQLNTPFSGLFAVDATPFTRYFTSR</sequence>
<feature type="transmembrane region" description="Helical" evidence="1">
    <location>
        <begin position="38"/>
        <end position="62"/>
    </location>
</feature>
<evidence type="ECO:0000256" key="1">
    <source>
        <dbReference type="SAM" id="Phobius"/>
    </source>
</evidence>
<protein>
    <submittedName>
        <fullName evidence="2">DUF4239 domain-containing protein</fullName>
    </submittedName>
</protein>
<feature type="transmembrane region" description="Helical" evidence="1">
    <location>
        <begin position="179"/>
        <end position="200"/>
    </location>
</feature>
<accession>A0A516R1Q2</accession>
<evidence type="ECO:0000313" key="3">
    <source>
        <dbReference type="Proteomes" id="UP000316806"/>
    </source>
</evidence>
<organism evidence="2 3">
    <name type="scientific">Streptomyces spectabilis</name>
    <dbReference type="NCBI Taxonomy" id="68270"/>
    <lineage>
        <taxon>Bacteria</taxon>
        <taxon>Bacillati</taxon>
        <taxon>Actinomycetota</taxon>
        <taxon>Actinomycetes</taxon>
        <taxon>Kitasatosporales</taxon>
        <taxon>Streptomycetaceae</taxon>
        <taxon>Streptomyces</taxon>
    </lineage>
</organism>
<dbReference type="Proteomes" id="UP000316806">
    <property type="component" value="Chromosome"/>
</dbReference>
<dbReference type="Pfam" id="PF14023">
    <property type="entry name" value="Bestrophin-like"/>
    <property type="match status" value="1"/>
</dbReference>
<feature type="transmembrane region" description="Helical" evidence="1">
    <location>
        <begin position="207"/>
        <end position="227"/>
    </location>
</feature>
<feature type="transmembrane region" description="Helical" evidence="1">
    <location>
        <begin position="6"/>
        <end position="26"/>
    </location>
</feature>
<gene>
    <name evidence="2" type="ORF">FH965_02395</name>
</gene>
<dbReference type="AlphaFoldDB" id="A0A516R1Q2"/>
<dbReference type="EMBL" id="CP040916">
    <property type="protein sequence ID" value="QDQ09550.1"/>
    <property type="molecule type" value="Genomic_DNA"/>
</dbReference>
<dbReference type="InterPro" id="IPR025333">
    <property type="entry name" value="DUF4239"/>
</dbReference>
<keyword evidence="1" id="KW-0812">Transmembrane</keyword>
<keyword evidence="1" id="KW-1133">Transmembrane helix</keyword>
<name>A0A516R1Q2_STRST</name>
<dbReference type="RefSeq" id="WP_144001128.1">
    <property type="nucleotide sequence ID" value="NZ_CP040916.1"/>
</dbReference>
<proteinExistence type="predicted"/>
<evidence type="ECO:0000313" key="2">
    <source>
        <dbReference type="EMBL" id="QDQ09550.1"/>
    </source>
</evidence>
<keyword evidence="1" id="KW-0472">Membrane</keyword>